<protein>
    <recommendedName>
        <fullName evidence="13">TNFR-Cys domain-containing protein</fullName>
    </recommendedName>
</protein>
<evidence type="ECO:0000256" key="10">
    <source>
        <dbReference type="SAM" id="MobiDB-lite"/>
    </source>
</evidence>
<feature type="repeat" description="TNFR-Cys" evidence="9">
    <location>
        <begin position="133"/>
        <end position="174"/>
    </location>
</feature>
<evidence type="ECO:0000256" key="12">
    <source>
        <dbReference type="SAM" id="SignalP"/>
    </source>
</evidence>
<name>A0AA40LJ12_CNENI</name>
<keyword evidence="6 9" id="KW-1015">Disulfide bond</keyword>
<comment type="caution">
    <text evidence="9">Lacks conserved residue(s) required for the propagation of feature annotation.</text>
</comment>
<feature type="domain" description="TNFR-Cys" evidence="13">
    <location>
        <begin position="55"/>
        <end position="90"/>
    </location>
</feature>
<dbReference type="GO" id="GO:0004888">
    <property type="term" value="F:transmembrane signaling receptor activity"/>
    <property type="evidence" value="ECO:0007669"/>
    <property type="project" value="UniProtKB-ARBA"/>
</dbReference>
<keyword evidence="7" id="KW-0675">Receptor</keyword>
<feature type="disulfide bond" evidence="9">
    <location>
        <begin position="156"/>
        <end position="174"/>
    </location>
</feature>
<keyword evidence="11" id="KW-0812">Transmembrane</keyword>
<feature type="disulfide bond" evidence="9">
    <location>
        <begin position="114"/>
        <end position="132"/>
    </location>
</feature>
<comment type="caution">
    <text evidence="14">The sequence shown here is derived from an EMBL/GenBank/DDBJ whole genome shotgun (WGS) entry which is preliminary data.</text>
</comment>
<dbReference type="CDD" id="cd15837">
    <property type="entry name" value="TNFRSF26"/>
    <property type="match status" value="1"/>
</dbReference>
<evidence type="ECO:0000256" key="1">
    <source>
        <dbReference type="ARBA" id="ARBA00004370"/>
    </source>
</evidence>
<feature type="disulfide bond" evidence="9">
    <location>
        <begin position="153"/>
        <end position="166"/>
    </location>
</feature>
<gene>
    <name evidence="14" type="ORF">QTO34_003127</name>
</gene>
<dbReference type="SUPFAM" id="SSF57586">
    <property type="entry name" value="TNF receptor-like"/>
    <property type="match status" value="2"/>
</dbReference>
<keyword evidence="11" id="KW-1133">Transmembrane helix</keyword>
<evidence type="ECO:0000256" key="8">
    <source>
        <dbReference type="ARBA" id="ARBA00023180"/>
    </source>
</evidence>
<evidence type="ECO:0000256" key="4">
    <source>
        <dbReference type="ARBA" id="ARBA00022737"/>
    </source>
</evidence>
<evidence type="ECO:0000256" key="5">
    <source>
        <dbReference type="ARBA" id="ARBA00023136"/>
    </source>
</evidence>
<sequence length="278" mass="29654">MAWSSILSPLLLLLLLLLLPPSPPPLLLLGTPLTLSTWSNLSSELSAACPGLGSRCGPGEYRSARHCCRCCPAGHYVEEPCSSPHTRSECVACDTGTYMGHANGLRSCLLCTTCREDEEMVSDCTPTRDRRCRCKTGKYYCDAEPCPESCHRCTRCPEGKVVLQACNATADTQCGLPGPGAASRHRLLWVAGWLFSAVVGALVILHVRKPGGGGRPAARCCPLAGCVSPGRPYRRESLVPESSGPFVPSPETRDADAPVPTTGAHRLPEAALTWRTSP</sequence>
<feature type="region of interest" description="Disordered" evidence="10">
    <location>
        <begin position="237"/>
        <end position="278"/>
    </location>
</feature>
<organism evidence="14 15">
    <name type="scientific">Cnephaeus nilssonii</name>
    <name type="common">Northern bat</name>
    <name type="synonym">Eptesicus nilssonii</name>
    <dbReference type="NCBI Taxonomy" id="3371016"/>
    <lineage>
        <taxon>Eukaryota</taxon>
        <taxon>Metazoa</taxon>
        <taxon>Chordata</taxon>
        <taxon>Craniata</taxon>
        <taxon>Vertebrata</taxon>
        <taxon>Euteleostomi</taxon>
        <taxon>Mammalia</taxon>
        <taxon>Eutheria</taxon>
        <taxon>Laurasiatheria</taxon>
        <taxon>Chiroptera</taxon>
        <taxon>Yangochiroptera</taxon>
        <taxon>Vespertilionidae</taxon>
        <taxon>Cnephaeus</taxon>
    </lineage>
</organism>
<keyword evidence="8" id="KW-0325">Glycoprotein</keyword>
<dbReference type="PANTHER" id="PTHR46330">
    <property type="entry name" value="TUMOR NECROSIS FACTOR RECEPTOR SUPERFAMILY MEMBER 10B"/>
    <property type="match status" value="1"/>
</dbReference>
<feature type="chain" id="PRO_5041235320" description="TNFR-Cys domain-containing protein" evidence="12">
    <location>
        <begin position="22"/>
        <end position="278"/>
    </location>
</feature>
<dbReference type="InterPro" id="IPR001368">
    <property type="entry name" value="TNFR/NGFR_Cys_rich_reg"/>
</dbReference>
<feature type="repeat" description="TNFR-Cys" evidence="9">
    <location>
        <begin position="92"/>
        <end position="132"/>
    </location>
</feature>
<keyword evidence="4" id="KW-0677">Repeat</keyword>
<evidence type="ECO:0000256" key="6">
    <source>
        <dbReference type="ARBA" id="ARBA00023157"/>
    </source>
</evidence>
<keyword evidence="5 11" id="KW-0472">Membrane</keyword>
<evidence type="ECO:0000313" key="14">
    <source>
        <dbReference type="EMBL" id="KAK1335341.1"/>
    </source>
</evidence>
<feature type="disulfide bond" evidence="9">
    <location>
        <begin position="93"/>
        <end position="108"/>
    </location>
</feature>
<feature type="repeat" description="TNFR-Cys" evidence="9">
    <location>
        <begin position="55"/>
        <end position="90"/>
    </location>
</feature>
<evidence type="ECO:0000256" key="2">
    <source>
        <dbReference type="ARBA" id="ARBA00022703"/>
    </source>
</evidence>
<evidence type="ECO:0000313" key="15">
    <source>
        <dbReference type="Proteomes" id="UP001177744"/>
    </source>
</evidence>
<dbReference type="AlphaFoldDB" id="A0AA40LJ12"/>
<dbReference type="InterPro" id="IPR034062">
    <property type="entry name" value="TNFRSF26_N"/>
</dbReference>
<feature type="signal peptide" evidence="12">
    <location>
        <begin position="1"/>
        <end position="21"/>
    </location>
</feature>
<dbReference type="FunFam" id="2.10.50.10:FF:000004">
    <property type="entry name" value="Tumor necrosis factor receptor superfamily member 6"/>
    <property type="match status" value="1"/>
</dbReference>
<comment type="subcellular location">
    <subcellularLocation>
        <location evidence="1">Membrane</location>
    </subcellularLocation>
</comment>
<proteinExistence type="predicted"/>
<evidence type="ECO:0000256" key="7">
    <source>
        <dbReference type="ARBA" id="ARBA00023170"/>
    </source>
</evidence>
<dbReference type="GO" id="GO:0005886">
    <property type="term" value="C:plasma membrane"/>
    <property type="evidence" value="ECO:0007669"/>
    <property type="project" value="TreeGrafter"/>
</dbReference>
<feature type="disulfide bond" evidence="9">
    <location>
        <begin position="111"/>
        <end position="124"/>
    </location>
</feature>
<dbReference type="PANTHER" id="PTHR46330:SF16">
    <property type="entry name" value="TUMOR NECROSIS FACTOR RECEPTOR SUPERFAMILY MEMBER 22"/>
    <property type="match status" value="1"/>
</dbReference>
<dbReference type="SMART" id="SM00208">
    <property type="entry name" value="TNFR"/>
    <property type="match status" value="3"/>
</dbReference>
<dbReference type="PROSITE" id="PS50050">
    <property type="entry name" value="TNFR_NGFR_2"/>
    <property type="match status" value="3"/>
</dbReference>
<evidence type="ECO:0000256" key="9">
    <source>
        <dbReference type="PROSITE-ProRule" id="PRU00206"/>
    </source>
</evidence>
<dbReference type="EMBL" id="JAULJE010000013">
    <property type="protein sequence ID" value="KAK1335341.1"/>
    <property type="molecule type" value="Genomic_DNA"/>
</dbReference>
<feature type="domain" description="TNFR-Cys" evidence="13">
    <location>
        <begin position="133"/>
        <end position="174"/>
    </location>
</feature>
<feature type="transmembrane region" description="Helical" evidence="11">
    <location>
        <begin position="187"/>
        <end position="207"/>
    </location>
</feature>
<dbReference type="GO" id="GO:0009986">
    <property type="term" value="C:cell surface"/>
    <property type="evidence" value="ECO:0007669"/>
    <property type="project" value="TreeGrafter"/>
</dbReference>
<dbReference type="Proteomes" id="UP001177744">
    <property type="component" value="Unassembled WGS sequence"/>
</dbReference>
<evidence type="ECO:0000256" key="11">
    <source>
        <dbReference type="SAM" id="Phobius"/>
    </source>
</evidence>
<dbReference type="Pfam" id="PF00020">
    <property type="entry name" value="TNFR_c6"/>
    <property type="match status" value="2"/>
</dbReference>
<accession>A0AA40LJ12</accession>
<keyword evidence="15" id="KW-1185">Reference proteome</keyword>
<dbReference type="GO" id="GO:0036462">
    <property type="term" value="P:TRAIL-activated apoptotic signaling pathway"/>
    <property type="evidence" value="ECO:0007669"/>
    <property type="project" value="TreeGrafter"/>
</dbReference>
<feature type="domain" description="TNFR-Cys" evidence="13">
    <location>
        <begin position="92"/>
        <end position="132"/>
    </location>
</feature>
<reference evidence="14" key="1">
    <citation type="submission" date="2023-06" db="EMBL/GenBank/DDBJ databases">
        <title>Reference genome for the Northern bat (Eptesicus nilssonii), a most northern bat species.</title>
        <authorList>
            <person name="Laine V.N."/>
            <person name="Pulliainen A.T."/>
            <person name="Lilley T.M."/>
        </authorList>
    </citation>
    <scope>NUCLEOTIDE SEQUENCE</scope>
    <source>
        <strain evidence="14">BLF_Eptnil</strain>
        <tissue evidence="14">Kidney</tissue>
    </source>
</reference>
<dbReference type="Gene3D" id="2.10.50.10">
    <property type="entry name" value="Tumor Necrosis Factor Receptor, subunit A, domain 2"/>
    <property type="match status" value="3"/>
</dbReference>
<feature type="disulfide bond" evidence="9">
    <location>
        <begin position="68"/>
        <end position="81"/>
    </location>
</feature>
<evidence type="ECO:0000256" key="3">
    <source>
        <dbReference type="ARBA" id="ARBA00022729"/>
    </source>
</evidence>
<keyword evidence="2" id="KW-0053">Apoptosis</keyword>
<dbReference type="InterPro" id="IPR052491">
    <property type="entry name" value="TNFRSF10"/>
</dbReference>
<keyword evidence="3 12" id="KW-0732">Signal</keyword>
<dbReference type="PROSITE" id="PS00652">
    <property type="entry name" value="TNFR_NGFR_1"/>
    <property type="match status" value="1"/>
</dbReference>
<dbReference type="GO" id="GO:0043065">
    <property type="term" value="P:positive regulation of apoptotic process"/>
    <property type="evidence" value="ECO:0007669"/>
    <property type="project" value="TreeGrafter"/>
</dbReference>
<evidence type="ECO:0000259" key="13">
    <source>
        <dbReference type="PROSITE" id="PS50050"/>
    </source>
</evidence>